<dbReference type="Pfam" id="PF13181">
    <property type="entry name" value="TPR_8"/>
    <property type="match status" value="1"/>
</dbReference>
<keyword evidence="5 7" id="KW-0802">TPR repeat</keyword>
<gene>
    <name evidence="9" type="ORF">Clacol_002785</name>
</gene>
<dbReference type="Gene3D" id="1.25.40.10">
    <property type="entry name" value="Tetratricopeptide repeat domain"/>
    <property type="match status" value="2"/>
</dbReference>
<accession>A0AAV5A1N8</accession>
<dbReference type="Proteomes" id="UP001050691">
    <property type="component" value="Unassembled WGS sequence"/>
</dbReference>
<evidence type="ECO:0000313" key="10">
    <source>
        <dbReference type="Proteomes" id="UP001050691"/>
    </source>
</evidence>
<dbReference type="EMBL" id="BPWL01000003">
    <property type="protein sequence ID" value="GJJ08566.1"/>
    <property type="molecule type" value="Genomic_DNA"/>
</dbReference>
<dbReference type="PANTHER" id="PTHR12558:SF9">
    <property type="entry name" value="CELL DIVISION CYCLE PROTEIN 16 HOMOLOG"/>
    <property type="match status" value="1"/>
</dbReference>
<dbReference type="PROSITE" id="PS50293">
    <property type="entry name" value="TPR_REGION"/>
    <property type="match status" value="1"/>
</dbReference>
<evidence type="ECO:0000256" key="2">
    <source>
        <dbReference type="ARBA" id="ARBA00022737"/>
    </source>
</evidence>
<dbReference type="GO" id="GO:0005737">
    <property type="term" value="C:cytoplasm"/>
    <property type="evidence" value="ECO:0007669"/>
    <property type="project" value="TreeGrafter"/>
</dbReference>
<dbReference type="AlphaFoldDB" id="A0AAV5A1N8"/>
<keyword evidence="2" id="KW-0677">Repeat</keyword>
<dbReference type="PANTHER" id="PTHR12558">
    <property type="entry name" value="CELL DIVISION CYCLE 16,23,27"/>
    <property type="match status" value="1"/>
</dbReference>
<dbReference type="PROSITE" id="PS50005">
    <property type="entry name" value="TPR"/>
    <property type="match status" value="2"/>
</dbReference>
<evidence type="ECO:0000256" key="5">
    <source>
        <dbReference type="ARBA" id="ARBA00022803"/>
    </source>
</evidence>
<evidence type="ECO:0000256" key="1">
    <source>
        <dbReference type="ARBA" id="ARBA00022618"/>
    </source>
</evidence>
<evidence type="ECO:0000256" key="8">
    <source>
        <dbReference type="SAM" id="MobiDB-lite"/>
    </source>
</evidence>
<dbReference type="SMART" id="SM00028">
    <property type="entry name" value="TPR"/>
    <property type="match status" value="5"/>
</dbReference>
<feature type="repeat" description="TPR" evidence="7">
    <location>
        <begin position="632"/>
        <end position="665"/>
    </location>
</feature>
<evidence type="ECO:0000256" key="7">
    <source>
        <dbReference type="PROSITE-ProRule" id="PRU00339"/>
    </source>
</evidence>
<keyword evidence="10" id="KW-1185">Reference proteome</keyword>
<dbReference type="Pfam" id="PF12895">
    <property type="entry name" value="ANAPC3"/>
    <property type="match status" value="1"/>
</dbReference>
<proteinExistence type="predicted"/>
<evidence type="ECO:0000256" key="4">
    <source>
        <dbReference type="ARBA" id="ARBA00022786"/>
    </source>
</evidence>
<feature type="compositionally biased region" description="Low complexity" evidence="8">
    <location>
        <begin position="10"/>
        <end position="23"/>
    </location>
</feature>
<sequence>MENNYNSMLSNIPSSSGRHRSSFSSTFSYGPQSLVNSFLASTKSNSPLHSTPNASTSIFSAALDPNGSIFQASPRTKAEVIAGRKAGRCPLSESHNVSILAENDEVAAEGDSEEWTMLDRMRLWRHDALMQHLYETAAFWGDKILSWTNNPNDAFWLAQTHFMMQQYSRAERLLTRPFPLHPPLDSPFLSHQNDEIDNCGRGLALANGASKASRKGKGKEITNQNHLHTQSQLIADPMFMNSQFLDFQSENLKYLMGDLDPDADTSRLVDMSIACRYLAAQCQVQQGKWMDALEMLGESNPFKNSGRSGPTVPNRDGGIKIEASMCHLRGLLMLKLNRNDRAKECFLEALSLDVKCYDAFEQLISGELMRPDEVQEWGFIQGLLYTEQTPEDAEFIRLIYIIRLRKFKHMEEISLACARLVDEYGLGENIDVLFGFADMLYSQYRWADCYAVTSRILEQVSVHAPTMPLHIACMHHLPYLHSKLFMIAHELVEREPEIAISWYAVAVWYLTSRKYGEARKYFSPAWIAFGHAFAIEGEHDHAITAYSTSSRLFQGSHLPLLYVGMEHLCLSQWDHAGDALSAAFQMCDSDPLLINELGVMAYHRQDYARACVLFTEALEYAQIDQSSKFVWATTYVNLGSACRKLGRLAEAKRHYLKVLEIDPRHSVALAFLGMVHHLMDHPDQAIIRYHEALSIDPLNMHTLELLNMALETVTDSPPFGGSVPGGEEMWRKVMKDQPEAAGAKKEATKDKKIHTQLTIESGVRDIAMMDA</sequence>
<organism evidence="9 10">
    <name type="scientific">Clathrus columnatus</name>
    <dbReference type="NCBI Taxonomy" id="1419009"/>
    <lineage>
        <taxon>Eukaryota</taxon>
        <taxon>Fungi</taxon>
        <taxon>Dikarya</taxon>
        <taxon>Basidiomycota</taxon>
        <taxon>Agaricomycotina</taxon>
        <taxon>Agaricomycetes</taxon>
        <taxon>Phallomycetidae</taxon>
        <taxon>Phallales</taxon>
        <taxon>Clathraceae</taxon>
        <taxon>Clathrus</taxon>
    </lineage>
</organism>
<dbReference type="GO" id="GO:0045842">
    <property type="term" value="P:positive regulation of mitotic metaphase/anaphase transition"/>
    <property type="evidence" value="ECO:0007669"/>
    <property type="project" value="TreeGrafter"/>
</dbReference>
<evidence type="ECO:0000256" key="3">
    <source>
        <dbReference type="ARBA" id="ARBA00022776"/>
    </source>
</evidence>
<reference evidence="9" key="1">
    <citation type="submission" date="2021-10" db="EMBL/GenBank/DDBJ databases">
        <title>De novo Genome Assembly of Clathrus columnatus (Basidiomycota, Fungi) Using Illumina and Nanopore Sequence Data.</title>
        <authorList>
            <person name="Ogiso-Tanaka E."/>
            <person name="Itagaki H."/>
            <person name="Hosoya T."/>
            <person name="Hosaka K."/>
        </authorList>
    </citation>
    <scope>NUCLEOTIDE SEQUENCE</scope>
    <source>
        <strain evidence="9">MO-923</strain>
    </source>
</reference>
<dbReference type="Pfam" id="PF13424">
    <property type="entry name" value="TPR_12"/>
    <property type="match status" value="1"/>
</dbReference>
<dbReference type="InterPro" id="IPR019734">
    <property type="entry name" value="TPR_rpt"/>
</dbReference>
<dbReference type="InterPro" id="IPR011990">
    <property type="entry name" value="TPR-like_helical_dom_sf"/>
</dbReference>
<keyword evidence="1" id="KW-0132">Cell division</keyword>
<keyword evidence="3" id="KW-0498">Mitosis</keyword>
<evidence type="ECO:0000256" key="6">
    <source>
        <dbReference type="ARBA" id="ARBA00023306"/>
    </source>
</evidence>
<feature type="region of interest" description="Disordered" evidence="8">
    <location>
        <begin position="1"/>
        <end position="23"/>
    </location>
</feature>
<dbReference type="GO" id="GO:0051301">
    <property type="term" value="P:cell division"/>
    <property type="evidence" value="ECO:0007669"/>
    <property type="project" value="UniProtKB-KW"/>
</dbReference>
<comment type="caution">
    <text evidence="9">The sequence shown here is derived from an EMBL/GenBank/DDBJ whole genome shotgun (WGS) entry which is preliminary data.</text>
</comment>
<dbReference type="SUPFAM" id="SSF48452">
    <property type="entry name" value="TPR-like"/>
    <property type="match status" value="2"/>
</dbReference>
<keyword evidence="6" id="KW-0131">Cell cycle</keyword>
<name>A0AAV5A1N8_9AGAM</name>
<evidence type="ECO:0000313" key="9">
    <source>
        <dbReference type="EMBL" id="GJJ08566.1"/>
    </source>
</evidence>
<evidence type="ECO:0008006" key="11">
    <source>
        <dbReference type="Google" id="ProtNLM"/>
    </source>
</evidence>
<keyword evidence="4" id="KW-0833">Ubl conjugation pathway</keyword>
<dbReference type="GO" id="GO:0016567">
    <property type="term" value="P:protein ubiquitination"/>
    <property type="evidence" value="ECO:0007669"/>
    <property type="project" value="TreeGrafter"/>
</dbReference>
<feature type="repeat" description="TPR" evidence="7">
    <location>
        <begin position="666"/>
        <end position="699"/>
    </location>
</feature>
<dbReference type="GO" id="GO:0005680">
    <property type="term" value="C:anaphase-promoting complex"/>
    <property type="evidence" value="ECO:0007669"/>
    <property type="project" value="TreeGrafter"/>
</dbReference>
<protein>
    <recommendedName>
        <fullName evidence="11">TPR-like protein</fullName>
    </recommendedName>
</protein>
<dbReference type="GO" id="GO:0031145">
    <property type="term" value="P:anaphase-promoting complex-dependent catabolic process"/>
    <property type="evidence" value="ECO:0007669"/>
    <property type="project" value="TreeGrafter"/>
</dbReference>